<dbReference type="RefSeq" id="WP_117202305.1">
    <property type="nucleotide sequence ID" value="NZ_JBHTBK010000001.1"/>
</dbReference>
<feature type="binding site" evidence="7">
    <location>
        <position position="54"/>
    </location>
    <ligand>
        <name>Fe cation</name>
        <dbReference type="ChEBI" id="CHEBI:24875"/>
        <label>1</label>
        <note>catalytic</note>
    </ligand>
</feature>
<evidence type="ECO:0000256" key="6">
    <source>
        <dbReference type="ARBA" id="ARBA00023004"/>
    </source>
</evidence>
<keyword evidence="9" id="KW-1185">Reference proteome</keyword>
<comment type="pathway">
    <text evidence="7">Cofactor biosynthesis; NAD(+) biosynthesis; quinolinate from L-kynurenine: step 3/3.</text>
</comment>
<feature type="binding site" evidence="7">
    <location>
        <position position="129"/>
    </location>
    <ligand>
        <name>Fe cation</name>
        <dbReference type="ChEBI" id="CHEBI:24875"/>
        <label>2</label>
    </ligand>
</feature>
<dbReference type="GO" id="GO:0006569">
    <property type="term" value="P:L-tryptophan catabolic process"/>
    <property type="evidence" value="ECO:0007669"/>
    <property type="project" value="UniProtKB-UniRule"/>
</dbReference>
<dbReference type="Proteomes" id="UP000262917">
    <property type="component" value="Unassembled WGS sequence"/>
</dbReference>
<keyword evidence="5 7" id="KW-0560">Oxidoreductase</keyword>
<dbReference type="CDD" id="cd06123">
    <property type="entry name" value="cupin_HAO"/>
    <property type="match status" value="1"/>
</dbReference>
<accession>A0A372DP25</accession>
<evidence type="ECO:0000313" key="8">
    <source>
        <dbReference type="EMBL" id="RFP61279.1"/>
    </source>
</evidence>
<dbReference type="PANTHER" id="PTHR15497:SF1">
    <property type="entry name" value="3-HYDROXYANTHRANILATE 3,4-DIOXYGENASE"/>
    <property type="match status" value="1"/>
</dbReference>
<comment type="similarity">
    <text evidence="7">Belongs to the 3-HAO family.</text>
</comment>
<evidence type="ECO:0000256" key="2">
    <source>
        <dbReference type="ARBA" id="ARBA00022642"/>
    </source>
</evidence>
<comment type="caution">
    <text evidence="8">The sequence shown here is derived from an EMBL/GenBank/DDBJ whole genome shotgun (WGS) entry which is preliminary data.</text>
</comment>
<dbReference type="InterPro" id="IPR010329">
    <property type="entry name" value="3hydroanth_dOase"/>
</dbReference>
<feature type="binding site" evidence="7">
    <location>
        <position position="54"/>
    </location>
    <ligand>
        <name>substrate</name>
    </ligand>
</feature>
<organism evidence="8 9">
    <name type="scientific">Cognatiluteimonas weifangensis</name>
    <dbReference type="NCBI Taxonomy" id="2303539"/>
    <lineage>
        <taxon>Bacteria</taxon>
        <taxon>Pseudomonadati</taxon>
        <taxon>Pseudomonadota</taxon>
        <taxon>Gammaproteobacteria</taxon>
        <taxon>Lysobacterales</taxon>
        <taxon>Lysobacteraceae</taxon>
        <taxon>Cognatiluteimonas</taxon>
    </lineage>
</organism>
<dbReference type="UniPathway" id="UPA00253">
    <property type="reaction ID" value="UER00330"/>
</dbReference>
<evidence type="ECO:0000256" key="5">
    <source>
        <dbReference type="ARBA" id="ARBA00023002"/>
    </source>
</evidence>
<dbReference type="GO" id="GO:0000334">
    <property type="term" value="F:3-hydroxyanthranilate 3,4-dioxygenase activity"/>
    <property type="evidence" value="ECO:0007669"/>
    <property type="project" value="UniProtKB-UniRule"/>
</dbReference>
<gene>
    <name evidence="7" type="primary">nbaC</name>
    <name evidence="8" type="ORF">D0Y53_06065</name>
</gene>
<evidence type="ECO:0000313" key="9">
    <source>
        <dbReference type="Proteomes" id="UP000262917"/>
    </source>
</evidence>
<keyword evidence="4 7" id="KW-0223">Dioxygenase</keyword>
<dbReference type="GO" id="GO:0008198">
    <property type="term" value="F:ferrous iron binding"/>
    <property type="evidence" value="ECO:0007669"/>
    <property type="project" value="UniProtKB-UniRule"/>
</dbReference>
<dbReference type="SUPFAM" id="SSF51182">
    <property type="entry name" value="RmlC-like cupins"/>
    <property type="match status" value="1"/>
</dbReference>
<dbReference type="AlphaFoldDB" id="A0A372DP25"/>
<evidence type="ECO:0000256" key="1">
    <source>
        <dbReference type="ARBA" id="ARBA00002752"/>
    </source>
</evidence>
<dbReference type="Gene3D" id="2.60.120.10">
    <property type="entry name" value="Jelly Rolls"/>
    <property type="match status" value="1"/>
</dbReference>
<comment type="function">
    <text evidence="1 7">Catalyzes the oxidative ring opening of 3-hydroxyanthranilate to 2-amino-3-carboxymuconate semialdehyde, which spontaneously cyclizes to quinolinate.</text>
</comment>
<feature type="binding site" evidence="7">
    <location>
        <position position="111"/>
    </location>
    <ligand>
        <name>substrate</name>
    </ligand>
</feature>
<keyword evidence="3 7" id="KW-0479">Metal-binding</keyword>
<dbReference type="OrthoDB" id="5002379at2"/>
<feature type="binding site" evidence="7">
    <location>
        <position position="48"/>
    </location>
    <ligand>
        <name>Fe cation</name>
        <dbReference type="ChEBI" id="CHEBI:24875"/>
        <label>1</label>
        <note>catalytic</note>
    </ligand>
</feature>
<dbReference type="NCBIfam" id="NF009763">
    <property type="entry name" value="PRK13264.1"/>
    <property type="match status" value="1"/>
</dbReference>
<reference evidence="8 9" key="1">
    <citation type="submission" date="2018-08" db="EMBL/GenBank/DDBJ databases">
        <title>Lysobacter weifangensis sp. nov., a new member of the family 'Xanthomonadaceae', isolated from soil in a farmland.</title>
        <authorList>
            <person name="Zhao H."/>
        </authorList>
    </citation>
    <scope>NUCLEOTIDE SEQUENCE [LARGE SCALE GENOMIC DNA]</scope>
    <source>
        <strain evidence="8 9">WF-2</strain>
    </source>
</reference>
<dbReference type="GO" id="GO:0043420">
    <property type="term" value="P:anthranilate metabolic process"/>
    <property type="evidence" value="ECO:0007669"/>
    <property type="project" value="UniProtKB-UniRule"/>
</dbReference>
<name>A0A372DP25_9GAMM</name>
<feature type="binding site" evidence="7">
    <location>
        <position position="97"/>
    </location>
    <ligand>
        <name>Fe cation</name>
        <dbReference type="ChEBI" id="CHEBI:24875"/>
        <label>1</label>
        <note>catalytic</note>
    </ligand>
</feature>
<sequence>MLPAPINLQAWIEEHRHLLKPPVGNKCIVDDDYIVMIVGGPNARTDYHFEDGPEFFHQLEGEMVLRIQEDFDGERGTPRDIPIKAGEMFYLPPHVPHSPQRMPGSVGLVIERKRLAHEDDALMWFCVNCNHKLYAEFFHLVDIEQDFFRVFERFYRDDALRTCKQCGTLNPRPDRYEPPADPQAGTP</sequence>
<comment type="subunit">
    <text evidence="7">Homodimer.</text>
</comment>
<feature type="binding site" evidence="7">
    <location>
        <position position="44"/>
    </location>
    <ligand>
        <name>O2</name>
        <dbReference type="ChEBI" id="CHEBI:15379"/>
    </ligand>
</feature>
<feature type="binding site" evidence="7">
    <location>
        <position position="163"/>
    </location>
    <ligand>
        <name>Fe cation</name>
        <dbReference type="ChEBI" id="CHEBI:24875"/>
        <label>2</label>
    </ligand>
</feature>
<dbReference type="InterPro" id="IPR014710">
    <property type="entry name" value="RmlC-like_jellyroll"/>
</dbReference>
<evidence type="ECO:0000256" key="7">
    <source>
        <dbReference type="HAMAP-Rule" id="MF_00825"/>
    </source>
</evidence>
<dbReference type="InterPro" id="IPR011051">
    <property type="entry name" value="RmlC_Cupin_sf"/>
</dbReference>
<feature type="binding site" evidence="7">
    <location>
        <position position="126"/>
    </location>
    <ligand>
        <name>Fe cation</name>
        <dbReference type="ChEBI" id="CHEBI:24875"/>
        <label>2</label>
    </ligand>
</feature>
<comment type="cofactor">
    <cofactor evidence="7">
        <name>Fe(2+)</name>
        <dbReference type="ChEBI" id="CHEBI:29033"/>
    </cofactor>
    <text evidence="7">Binds 2 Fe(2+) ions per subunit.</text>
</comment>
<dbReference type="Pfam" id="PF06052">
    <property type="entry name" value="3-HAO"/>
    <property type="match status" value="1"/>
</dbReference>
<protein>
    <recommendedName>
        <fullName evidence="7">3-hydroxyanthranilate 3,4-dioxygenase</fullName>
        <ecNumber evidence="7">1.13.11.6</ecNumber>
    </recommendedName>
    <alternativeName>
        <fullName evidence="7">3-hydroxyanthranilate oxygenase</fullName>
        <shortName evidence="7">3-HAO</shortName>
    </alternativeName>
    <alternativeName>
        <fullName evidence="7">3-hydroxyanthranilic acid dioxygenase</fullName>
        <shortName evidence="7">HAD</shortName>
    </alternativeName>
</protein>
<feature type="binding site" evidence="7">
    <location>
        <position position="101"/>
    </location>
    <ligand>
        <name>substrate</name>
    </ligand>
</feature>
<comment type="catalytic activity">
    <reaction evidence="7">
        <text>3-hydroxyanthranilate + O2 = (2Z,4Z)-2-amino-3-carboxymuconate 6-semialdehyde</text>
        <dbReference type="Rhea" id="RHEA:17953"/>
        <dbReference type="ChEBI" id="CHEBI:15379"/>
        <dbReference type="ChEBI" id="CHEBI:36559"/>
        <dbReference type="ChEBI" id="CHEBI:77612"/>
        <dbReference type="EC" id="1.13.11.6"/>
    </reaction>
</comment>
<keyword evidence="6 7" id="KW-0408">Iron</keyword>
<dbReference type="HAMAP" id="MF_00825">
    <property type="entry name" value="3_HAO"/>
    <property type="match status" value="1"/>
</dbReference>
<keyword evidence="2 7" id="KW-0662">Pyridine nucleotide biosynthesis</keyword>
<feature type="binding site" evidence="7">
    <location>
        <position position="166"/>
    </location>
    <ligand>
        <name>Fe cation</name>
        <dbReference type="ChEBI" id="CHEBI:24875"/>
        <label>2</label>
    </ligand>
</feature>
<dbReference type="GO" id="GO:0009435">
    <property type="term" value="P:NAD+ biosynthetic process"/>
    <property type="evidence" value="ECO:0007669"/>
    <property type="project" value="UniProtKB-UniPathway"/>
</dbReference>
<dbReference type="PANTHER" id="PTHR15497">
    <property type="entry name" value="3-HYDROXYANTHRANILATE 3,4-DIOXYGENASE"/>
    <property type="match status" value="1"/>
</dbReference>
<dbReference type="NCBIfam" id="TIGR03037">
    <property type="entry name" value="anthran_nbaC"/>
    <property type="match status" value="1"/>
</dbReference>
<dbReference type="GO" id="GO:0019805">
    <property type="term" value="P:quinolinate biosynthetic process"/>
    <property type="evidence" value="ECO:0007669"/>
    <property type="project" value="UniProtKB-UniRule"/>
</dbReference>
<proteinExistence type="inferred from homology"/>
<evidence type="ECO:0000256" key="4">
    <source>
        <dbReference type="ARBA" id="ARBA00022964"/>
    </source>
</evidence>
<evidence type="ECO:0000256" key="3">
    <source>
        <dbReference type="ARBA" id="ARBA00022723"/>
    </source>
</evidence>
<dbReference type="EMBL" id="QVPD01000004">
    <property type="protein sequence ID" value="RFP61279.1"/>
    <property type="molecule type" value="Genomic_DNA"/>
</dbReference>
<dbReference type="EC" id="1.13.11.6" evidence="7"/>